<evidence type="ECO:0000256" key="6">
    <source>
        <dbReference type="ARBA" id="ARBA00023237"/>
    </source>
</evidence>
<dbReference type="InterPro" id="IPR037066">
    <property type="entry name" value="Plug_dom_sf"/>
</dbReference>
<dbReference type="NCBIfam" id="TIGR04057">
    <property type="entry name" value="SusC_RagA_signa"/>
    <property type="match status" value="1"/>
</dbReference>
<keyword evidence="6 7" id="KW-0998">Cell outer membrane</keyword>
<evidence type="ECO:0000256" key="7">
    <source>
        <dbReference type="PROSITE-ProRule" id="PRU01360"/>
    </source>
</evidence>
<feature type="chain" id="PRO_5011795963" evidence="8">
    <location>
        <begin position="25"/>
        <end position="1007"/>
    </location>
</feature>
<keyword evidence="2 7" id="KW-0813">Transport</keyword>
<evidence type="ECO:0000256" key="2">
    <source>
        <dbReference type="ARBA" id="ARBA00022448"/>
    </source>
</evidence>
<evidence type="ECO:0000256" key="3">
    <source>
        <dbReference type="ARBA" id="ARBA00022452"/>
    </source>
</evidence>
<keyword evidence="8" id="KW-0732">Signal</keyword>
<evidence type="ECO:0000259" key="9">
    <source>
        <dbReference type="Pfam" id="PF07715"/>
    </source>
</evidence>
<dbReference type="InterPro" id="IPR039426">
    <property type="entry name" value="TonB-dep_rcpt-like"/>
</dbReference>
<keyword evidence="4 7" id="KW-0812">Transmembrane</keyword>
<dbReference type="InterPro" id="IPR008969">
    <property type="entry name" value="CarboxyPept-like_regulatory"/>
</dbReference>
<sequence>MKKMTKWALLFSLLFWSGIGLTHAQQKTINGTVTDNDKNPLPGVNVVEKSTMNGVITDVDGHYSLAVSSGKATLVFSFIGMTAEEVNVGDKTTINVMMEPDVIGLEEVVAIGYGSSKKQAVTGSVSKANLEAYREVPVNNVLETVKGIVPGLNVGGTNRAGQVAGLSVRGQNSTGGNSPLIVLDGAIYGGSIGDISSDDIESLTVLKDASAAAVYGSRSANGVILIETKSGRGINGKPKFDIKLSYGISNELERLEVYDADGYIQRLLDIRAANGLETDPNNIPLYLQDEEQKNYEATPDHRPTLTDPYEMFRQNAYNVRANVSVSNSTENSSYYISATMTDQKGVVLNDSYKNFTGRVNISSDLTDWFNLGVKSSYSVRDFSGDSPSIYRATHFSPWATVFNEDGSYKQFPQTTTSFNSPFWEIATVDHDLQNNLNGIVTGKISVPGVKGLSYTINYSNSLRWNERNYFYNENTINGKGKNGIGQRSYSRSVSTLFDNIVKYNRTFAEKHNVDVTLLYSREKYVYESMAAYAEDFDNTILLDYKLEDGKTQTASTGGGESFAIGQMARATYTFNNKYSLTGTVRRDGYSAFSKNNKWGIFSSAGFNWNISKEHFIENIDAINDLALRVSYGSNGNQSIGLYQTLAKVGTSKYLFAGDPSYTVTQSISSFALNDLGWETTTGLNLGLDFGIINHRINGSVDLYKTKTSDLLFPLSLPRASGKSSITSNLGEIQNRGIEINLHTLNLQKQDFEWTSDFAFSLNRNKVATIYGEDNDGDGIEDDLISSGYFIGEPLGTIYTYKVIGIYQQEDMDNGTIMDGMRPGDYKLEDINEDGKITSDQDRQFLGTSKENFRWSWTNTFRYKNFSLMAYLYSIWGGNGYFLSGNNTPYYDGYANRADLNHPVYDYWTPTNTGAMFPRPDYSSNAAYRGTKYFDRSFIKLQKVSLSYNLTDMVKPWGIQGMRATVSADNLFTYAPHWEGLDPETGQGLTDSATPSIRTYLFSLSFNF</sequence>
<evidence type="ECO:0000256" key="8">
    <source>
        <dbReference type="SAM" id="SignalP"/>
    </source>
</evidence>
<dbReference type="InterPro" id="IPR036942">
    <property type="entry name" value="Beta-barrel_TonB_sf"/>
</dbReference>
<dbReference type="InterPro" id="IPR023996">
    <property type="entry name" value="TonB-dep_OMP_SusC/RagA"/>
</dbReference>
<dbReference type="Proteomes" id="UP000198964">
    <property type="component" value="Unassembled WGS sequence"/>
</dbReference>
<comment type="similarity">
    <text evidence="7">Belongs to the TonB-dependent receptor family.</text>
</comment>
<comment type="subcellular location">
    <subcellularLocation>
        <location evidence="1 7">Cell outer membrane</location>
        <topology evidence="1 7">Multi-pass membrane protein</topology>
    </subcellularLocation>
</comment>
<dbReference type="Gene3D" id="2.40.170.20">
    <property type="entry name" value="TonB-dependent receptor, beta-barrel domain"/>
    <property type="match status" value="1"/>
</dbReference>
<dbReference type="Gene3D" id="2.60.40.1120">
    <property type="entry name" value="Carboxypeptidase-like, regulatory domain"/>
    <property type="match status" value="1"/>
</dbReference>
<keyword evidence="3 7" id="KW-1134">Transmembrane beta strand</keyword>
<name>A0A1I2GUQ6_9BACT</name>
<evidence type="ECO:0000313" key="10">
    <source>
        <dbReference type="EMBL" id="SFF20870.1"/>
    </source>
</evidence>
<dbReference type="NCBIfam" id="TIGR04056">
    <property type="entry name" value="OMP_RagA_SusC"/>
    <property type="match status" value="1"/>
</dbReference>
<keyword evidence="11" id="KW-1185">Reference proteome</keyword>
<dbReference type="SUPFAM" id="SSF49464">
    <property type="entry name" value="Carboxypeptidase regulatory domain-like"/>
    <property type="match status" value="1"/>
</dbReference>
<reference evidence="10 11" key="1">
    <citation type="submission" date="2016-10" db="EMBL/GenBank/DDBJ databases">
        <authorList>
            <person name="de Groot N.N."/>
        </authorList>
    </citation>
    <scope>NUCLEOTIDE SEQUENCE [LARGE SCALE GENOMIC DNA]</scope>
    <source>
        <strain evidence="10 11">CGMCC 1.9156</strain>
    </source>
</reference>
<dbReference type="InterPro" id="IPR023997">
    <property type="entry name" value="TonB-dep_OMP_SusC/RagA_CS"/>
</dbReference>
<dbReference type="GO" id="GO:0009279">
    <property type="term" value="C:cell outer membrane"/>
    <property type="evidence" value="ECO:0007669"/>
    <property type="project" value="UniProtKB-SubCell"/>
</dbReference>
<dbReference type="RefSeq" id="WP_093919551.1">
    <property type="nucleotide sequence ID" value="NZ_FONW01000003.1"/>
</dbReference>
<evidence type="ECO:0000313" key="11">
    <source>
        <dbReference type="Proteomes" id="UP000198964"/>
    </source>
</evidence>
<gene>
    <name evidence="10" type="ORF">SAMN05216283_103122</name>
</gene>
<organism evidence="10 11">
    <name type="scientific">Sunxiuqinia elliptica</name>
    <dbReference type="NCBI Taxonomy" id="655355"/>
    <lineage>
        <taxon>Bacteria</taxon>
        <taxon>Pseudomonadati</taxon>
        <taxon>Bacteroidota</taxon>
        <taxon>Bacteroidia</taxon>
        <taxon>Marinilabiliales</taxon>
        <taxon>Prolixibacteraceae</taxon>
        <taxon>Sunxiuqinia</taxon>
    </lineage>
</organism>
<dbReference type="Gene3D" id="2.170.130.10">
    <property type="entry name" value="TonB-dependent receptor, plug domain"/>
    <property type="match status" value="1"/>
</dbReference>
<dbReference type="Pfam" id="PF13715">
    <property type="entry name" value="CarbopepD_reg_2"/>
    <property type="match status" value="1"/>
</dbReference>
<feature type="signal peptide" evidence="8">
    <location>
        <begin position="1"/>
        <end position="24"/>
    </location>
</feature>
<evidence type="ECO:0000256" key="1">
    <source>
        <dbReference type="ARBA" id="ARBA00004571"/>
    </source>
</evidence>
<dbReference type="InterPro" id="IPR012910">
    <property type="entry name" value="Plug_dom"/>
</dbReference>
<accession>A0A1I2GUQ6</accession>
<dbReference type="AlphaFoldDB" id="A0A1I2GUQ6"/>
<protein>
    <submittedName>
        <fullName evidence="10">TonB-linked outer membrane protein, SusC/RagA family</fullName>
    </submittedName>
</protein>
<evidence type="ECO:0000256" key="5">
    <source>
        <dbReference type="ARBA" id="ARBA00023136"/>
    </source>
</evidence>
<keyword evidence="5 7" id="KW-0472">Membrane</keyword>
<dbReference type="STRING" id="655355.SAMN05216283_103122"/>
<dbReference type="SUPFAM" id="SSF56935">
    <property type="entry name" value="Porins"/>
    <property type="match status" value="1"/>
</dbReference>
<proteinExistence type="inferred from homology"/>
<evidence type="ECO:0000256" key="4">
    <source>
        <dbReference type="ARBA" id="ARBA00022692"/>
    </source>
</evidence>
<dbReference type="PROSITE" id="PS52016">
    <property type="entry name" value="TONB_DEPENDENT_REC_3"/>
    <property type="match status" value="1"/>
</dbReference>
<feature type="domain" description="TonB-dependent receptor plug" evidence="9">
    <location>
        <begin position="118"/>
        <end position="223"/>
    </location>
</feature>
<dbReference type="Pfam" id="PF07715">
    <property type="entry name" value="Plug"/>
    <property type="match status" value="1"/>
</dbReference>
<dbReference type="EMBL" id="FONW01000003">
    <property type="protein sequence ID" value="SFF20870.1"/>
    <property type="molecule type" value="Genomic_DNA"/>
</dbReference>